<feature type="domain" description="YtkA-like" evidence="13">
    <location>
        <begin position="489"/>
        <end position="555"/>
    </location>
</feature>
<feature type="chain" id="PRO_5043650167" evidence="10">
    <location>
        <begin position="34"/>
        <end position="575"/>
    </location>
</feature>
<dbReference type="InterPro" id="IPR032693">
    <property type="entry name" value="YtkA-like_dom"/>
</dbReference>
<protein>
    <submittedName>
        <fullName evidence="14">FixH family protein</fullName>
    </submittedName>
</protein>
<evidence type="ECO:0000256" key="7">
    <source>
        <dbReference type="ARBA" id="ARBA00023008"/>
    </source>
</evidence>
<evidence type="ECO:0000256" key="10">
    <source>
        <dbReference type="SAM" id="SignalP"/>
    </source>
</evidence>
<organism evidence="14">
    <name type="scientific">Cellulosimicrobium sp. ES-005</name>
    <dbReference type="NCBI Taxonomy" id="3163031"/>
    <lineage>
        <taxon>Bacteria</taxon>
        <taxon>Bacillati</taxon>
        <taxon>Actinomycetota</taxon>
        <taxon>Actinomycetes</taxon>
        <taxon>Micrococcales</taxon>
        <taxon>Promicromonosporaceae</taxon>
        <taxon>Cellulosimicrobium</taxon>
    </lineage>
</organism>
<feature type="domain" description="Copper resistance protein D" evidence="12">
    <location>
        <begin position="335"/>
        <end position="449"/>
    </location>
</feature>
<dbReference type="InterPro" id="IPR014756">
    <property type="entry name" value="Ig_E-set"/>
</dbReference>
<accession>A0AAU8FXL6</accession>
<feature type="transmembrane region" description="Helical" evidence="9">
    <location>
        <begin position="432"/>
        <end position="450"/>
    </location>
</feature>
<feature type="transmembrane region" description="Helical" evidence="9">
    <location>
        <begin position="195"/>
        <end position="216"/>
    </location>
</feature>
<dbReference type="Pfam" id="PF04234">
    <property type="entry name" value="CopC"/>
    <property type="match status" value="1"/>
</dbReference>
<feature type="transmembrane region" description="Helical" evidence="9">
    <location>
        <begin position="304"/>
        <end position="322"/>
    </location>
</feature>
<dbReference type="GO" id="GO:0046688">
    <property type="term" value="P:response to copper ion"/>
    <property type="evidence" value="ECO:0007669"/>
    <property type="project" value="InterPro"/>
</dbReference>
<dbReference type="GO" id="GO:0005507">
    <property type="term" value="F:copper ion binding"/>
    <property type="evidence" value="ECO:0007669"/>
    <property type="project" value="InterPro"/>
</dbReference>
<keyword evidence="2" id="KW-1003">Cell membrane</keyword>
<dbReference type="Pfam" id="PF05425">
    <property type="entry name" value="CopD"/>
    <property type="match status" value="1"/>
</dbReference>
<dbReference type="RefSeq" id="WP_353707145.1">
    <property type="nucleotide sequence ID" value="NZ_CP159290.1"/>
</dbReference>
<evidence type="ECO:0000256" key="4">
    <source>
        <dbReference type="ARBA" id="ARBA00022723"/>
    </source>
</evidence>
<gene>
    <name evidence="14" type="ORF">ABRQ22_13880</name>
</gene>
<keyword evidence="3 9" id="KW-0812">Transmembrane</keyword>
<feature type="domain" description="CopC" evidence="11">
    <location>
        <begin position="34"/>
        <end position="126"/>
    </location>
</feature>
<evidence type="ECO:0000259" key="12">
    <source>
        <dbReference type="Pfam" id="PF05425"/>
    </source>
</evidence>
<evidence type="ECO:0000256" key="3">
    <source>
        <dbReference type="ARBA" id="ARBA00022692"/>
    </source>
</evidence>
<dbReference type="InterPro" id="IPR007348">
    <property type="entry name" value="CopC_dom"/>
</dbReference>
<evidence type="ECO:0000256" key="5">
    <source>
        <dbReference type="ARBA" id="ARBA00022729"/>
    </source>
</evidence>
<dbReference type="AlphaFoldDB" id="A0AAU8FXL6"/>
<feature type="transmembrane region" description="Helical" evidence="9">
    <location>
        <begin position="373"/>
        <end position="393"/>
    </location>
</feature>
<dbReference type="PANTHER" id="PTHR34820:SF4">
    <property type="entry name" value="INNER MEMBRANE PROTEIN YEBZ"/>
    <property type="match status" value="1"/>
</dbReference>
<keyword evidence="5 10" id="KW-0732">Signal</keyword>
<feature type="signal peptide" evidence="10">
    <location>
        <begin position="1"/>
        <end position="33"/>
    </location>
</feature>
<comment type="subcellular location">
    <subcellularLocation>
        <location evidence="1">Cell membrane</location>
        <topology evidence="1">Multi-pass membrane protein</topology>
    </subcellularLocation>
</comment>
<dbReference type="InterPro" id="IPR008457">
    <property type="entry name" value="Cu-R_CopD_dom"/>
</dbReference>
<sequence>MGRPSVLRRVVAVVVGAAAAVLLAILASGPAAAHAVLVGTDPRDGTVLDAPPDALTITFNEPVQVVTGGTTVLAADGSPVDVDVAAVDDALVVTPATTLDDGTYVVSWRVVSLDTHPVAGAFTFSVGAPSATSVEARVAEPTAALVAVRALDQAAVYAGTFLVAGLVGFELLVLHVSPGAAPVLRRRLQRVRRGALAVAAVGIVLAVPLTPAWQAGGGLGALVDPATWAAGVTTDSALAGALGLAGLVVTTLLAPRAARETRAAWPAGVVLGGAALALGSLVLVGHTRTFGPPWLVVTADALHVVAGAVWLGGVVGLALVLAPSAHVDTRRAGVTVARFSTLGAWVVLALAVTGTVLGWRILGTLDALVSTTYGQTLLVKVGVALCLVGIAAWNRYRLVPAVAGDDGPGGRGARQVGGTAGAAARRRLGRTVAAEALLLVLVLVVTGVLVSRSPVVTADPSAEEAATPAVEVVEELGDGTLRARITPGRVGVNALEIELLDADGQPLEPVAVPELSTTLADPALGPFTRPLTQTGTGAYEATLDLPMAGDWTVHVSVRTSKYENPIVEIPVEVSS</sequence>
<keyword evidence="4" id="KW-0479">Metal-binding</keyword>
<name>A0AAU8FXL6_9MICO</name>
<evidence type="ECO:0000313" key="14">
    <source>
        <dbReference type="EMBL" id="XCH28690.1"/>
    </source>
</evidence>
<keyword evidence="7" id="KW-0186">Copper</keyword>
<evidence type="ECO:0000259" key="11">
    <source>
        <dbReference type="Pfam" id="PF04234"/>
    </source>
</evidence>
<dbReference type="InterPro" id="IPR032694">
    <property type="entry name" value="CopC/D"/>
</dbReference>
<dbReference type="GO" id="GO:0042597">
    <property type="term" value="C:periplasmic space"/>
    <property type="evidence" value="ECO:0007669"/>
    <property type="project" value="InterPro"/>
</dbReference>
<dbReference type="Gene3D" id="2.60.40.1220">
    <property type="match status" value="1"/>
</dbReference>
<evidence type="ECO:0000256" key="2">
    <source>
        <dbReference type="ARBA" id="ARBA00022475"/>
    </source>
</evidence>
<proteinExistence type="predicted"/>
<evidence type="ECO:0000256" key="1">
    <source>
        <dbReference type="ARBA" id="ARBA00004651"/>
    </source>
</evidence>
<dbReference type="GO" id="GO:0006825">
    <property type="term" value="P:copper ion transport"/>
    <property type="evidence" value="ECO:0007669"/>
    <property type="project" value="InterPro"/>
</dbReference>
<dbReference type="EMBL" id="CP159290">
    <property type="protein sequence ID" value="XCH28690.1"/>
    <property type="molecule type" value="Genomic_DNA"/>
</dbReference>
<evidence type="ECO:0000256" key="6">
    <source>
        <dbReference type="ARBA" id="ARBA00022989"/>
    </source>
</evidence>
<reference evidence="14" key="1">
    <citation type="submission" date="2024-06" db="EMBL/GenBank/DDBJ databases">
        <title>Complete genome sequence of the cellulolytic actinobacterium, Cellulosimicrobium ES-005.</title>
        <authorList>
            <person name="Matthews C.T."/>
            <person name="Underwood K.D."/>
            <person name="Ghanchi K.M."/>
            <person name="Fields S.D."/>
            <person name="Gardner S.G."/>
        </authorList>
    </citation>
    <scope>NUCLEOTIDE SEQUENCE</scope>
    <source>
        <strain evidence="14">ES-005</strain>
    </source>
</reference>
<feature type="transmembrane region" description="Helical" evidence="9">
    <location>
        <begin position="342"/>
        <end position="361"/>
    </location>
</feature>
<dbReference type="InterPro" id="IPR014755">
    <property type="entry name" value="Cu-Rt/internalin_Ig-like"/>
</dbReference>
<dbReference type="GO" id="GO:0005886">
    <property type="term" value="C:plasma membrane"/>
    <property type="evidence" value="ECO:0007669"/>
    <property type="project" value="UniProtKB-SubCell"/>
</dbReference>
<feature type="transmembrane region" description="Helical" evidence="9">
    <location>
        <begin position="154"/>
        <end position="174"/>
    </location>
</feature>
<evidence type="ECO:0000256" key="8">
    <source>
        <dbReference type="ARBA" id="ARBA00023136"/>
    </source>
</evidence>
<keyword evidence="6 9" id="KW-1133">Transmembrane helix</keyword>
<evidence type="ECO:0000259" key="13">
    <source>
        <dbReference type="Pfam" id="PF13115"/>
    </source>
</evidence>
<feature type="transmembrane region" description="Helical" evidence="9">
    <location>
        <begin position="263"/>
        <end position="284"/>
    </location>
</feature>
<dbReference type="SUPFAM" id="SSF81296">
    <property type="entry name" value="E set domains"/>
    <property type="match status" value="1"/>
</dbReference>
<feature type="transmembrane region" description="Helical" evidence="9">
    <location>
        <begin position="236"/>
        <end position="254"/>
    </location>
</feature>
<keyword evidence="8 9" id="KW-0472">Membrane</keyword>
<dbReference type="PANTHER" id="PTHR34820">
    <property type="entry name" value="INNER MEMBRANE PROTEIN YEBZ"/>
    <property type="match status" value="1"/>
</dbReference>
<evidence type="ECO:0000256" key="9">
    <source>
        <dbReference type="SAM" id="Phobius"/>
    </source>
</evidence>
<dbReference type="Pfam" id="PF13115">
    <property type="entry name" value="YtkA"/>
    <property type="match status" value="1"/>
</dbReference>